<feature type="transmembrane region" description="Helical" evidence="9">
    <location>
        <begin position="286"/>
        <end position="305"/>
    </location>
</feature>
<name>A0ABP0GC49_CLALP</name>
<organism evidence="10 11">
    <name type="scientific">Clavelina lepadiformis</name>
    <name type="common">Light-bulb sea squirt</name>
    <name type="synonym">Ascidia lepadiformis</name>
    <dbReference type="NCBI Taxonomy" id="159417"/>
    <lineage>
        <taxon>Eukaryota</taxon>
        <taxon>Metazoa</taxon>
        <taxon>Chordata</taxon>
        <taxon>Tunicata</taxon>
        <taxon>Ascidiacea</taxon>
        <taxon>Aplousobranchia</taxon>
        <taxon>Clavelinidae</taxon>
        <taxon>Clavelina</taxon>
    </lineage>
</organism>
<evidence type="ECO:0000256" key="3">
    <source>
        <dbReference type="ARBA" id="ARBA00014572"/>
    </source>
</evidence>
<keyword evidence="7" id="KW-0325">Glycoprotein</keyword>
<feature type="transmembrane region" description="Helical" evidence="9">
    <location>
        <begin position="174"/>
        <end position="194"/>
    </location>
</feature>
<evidence type="ECO:0000256" key="7">
    <source>
        <dbReference type="ARBA" id="ARBA00023180"/>
    </source>
</evidence>
<feature type="transmembrane region" description="Helical" evidence="9">
    <location>
        <begin position="472"/>
        <end position="490"/>
    </location>
</feature>
<evidence type="ECO:0000256" key="1">
    <source>
        <dbReference type="ARBA" id="ARBA00004232"/>
    </source>
</evidence>
<dbReference type="PANTHER" id="PTHR14437:SF2">
    <property type="entry name" value="TRANSMEMBRANE PROTEIN 168"/>
    <property type="match status" value="1"/>
</dbReference>
<evidence type="ECO:0000256" key="2">
    <source>
        <dbReference type="ARBA" id="ARBA00007329"/>
    </source>
</evidence>
<protein>
    <recommendedName>
        <fullName evidence="3">Transmembrane protein 168</fullName>
    </recommendedName>
</protein>
<evidence type="ECO:0000256" key="9">
    <source>
        <dbReference type="SAM" id="Phobius"/>
    </source>
</evidence>
<evidence type="ECO:0000256" key="4">
    <source>
        <dbReference type="ARBA" id="ARBA00022692"/>
    </source>
</evidence>
<evidence type="ECO:0000256" key="8">
    <source>
        <dbReference type="ARBA" id="ARBA00023242"/>
    </source>
</evidence>
<reference evidence="10 11" key="1">
    <citation type="submission" date="2024-02" db="EMBL/GenBank/DDBJ databases">
        <authorList>
            <person name="Daric V."/>
            <person name="Darras S."/>
        </authorList>
    </citation>
    <scope>NUCLEOTIDE SEQUENCE [LARGE SCALE GENOMIC DNA]</scope>
</reference>
<dbReference type="InterPro" id="IPR029713">
    <property type="entry name" value="TMEM168"/>
</dbReference>
<accession>A0ABP0GC49</accession>
<comment type="subcellular location">
    <subcellularLocation>
        <location evidence="1">Nucleus membrane</location>
        <topology evidence="1">Multi-pass membrane protein</topology>
    </subcellularLocation>
</comment>
<gene>
    <name evidence="10" type="ORF">CVLEPA_LOCUS21379</name>
</gene>
<keyword evidence="8" id="KW-0539">Nucleus</keyword>
<keyword evidence="5 9" id="KW-1133">Transmembrane helix</keyword>
<comment type="caution">
    <text evidence="10">The sequence shown here is derived from an EMBL/GenBank/DDBJ whole genome shotgun (WGS) entry which is preliminary data.</text>
</comment>
<feature type="transmembrane region" description="Helical" evidence="9">
    <location>
        <begin position="236"/>
        <end position="257"/>
    </location>
</feature>
<feature type="transmembrane region" description="Helical" evidence="9">
    <location>
        <begin position="116"/>
        <end position="137"/>
    </location>
</feature>
<evidence type="ECO:0000313" key="11">
    <source>
        <dbReference type="Proteomes" id="UP001642483"/>
    </source>
</evidence>
<evidence type="ECO:0000313" key="10">
    <source>
        <dbReference type="EMBL" id="CAK8689361.1"/>
    </source>
</evidence>
<keyword evidence="4 9" id="KW-0812">Transmembrane</keyword>
<evidence type="ECO:0000256" key="5">
    <source>
        <dbReference type="ARBA" id="ARBA00022989"/>
    </source>
</evidence>
<proteinExistence type="inferred from homology"/>
<feature type="transmembrane region" description="Helical" evidence="9">
    <location>
        <begin position="444"/>
        <end position="466"/>
    </location>
</feature>
<sequence>MGTKQSNTEIMSKKYQTSKIRTVSLRPRSSSLGSLERNHFLGNHDYFMPKLRNQLAYAPPIYVSSSSGICSYQKHPEDNFLCRFYRKLSLFYEKGSVFLSNICIMYKAKLLAKIRCLKIVPGFLLLVAVLVASANLWLNDADLTKLLVAVAVVLINLVFMYLDYACSSYEGVGACVTHLWWGFLLGSLTYGAHYYRVWAYDDRDRLVDMLIMTSTAIKCCCDFLDRFLEVVHHRSMFLLPVEVTALFGALIGGIIFLGPQADCDLLIITVASALVVANLRMKCTLAFLTLFLFIAISGIAVFDNMPIVLNPYSLICYHIRLFFPPATDFYFSPLSAMERWSWSFGISRLKHLCLTIVVFIVEALFCALAFFVILLHPEYELVFVVPVVSVSGLLWLCTHLAYLSTELTLASKLSECQDFYHKLPTTSGGTGLSHIMSSKGVRNLCLVGQQIVACALLTTLFFGGISWRRENATYPALLLVVIGIECASFGRIRELAVKLGGTCVAYALITTTTVVNPNAKITILPADSLQKQNDRATSLITAIHKFFALYLIDNIGCDYSTSGLSLNAVEEKLRNLFNTKTKEGDGVRCDTYIFYYSGLTAEDGSCVLADGAVLSPDHVIELWRDSCCDDNAMAPSRLLLIMDVATPDPWVKMVASLRREYVAIQTCKLASVNSSKRDVESGGMDILIQPGSFTPEWVQWNYDITSKSGLSPNSWFDDDVATSLRPTYNVSRRWTDFALRVPTSNNNEMSGHWKSHYPFCCRPFLTLSASCARRLNLVRMLSAPGRRYRRFKMRWFPPTVLDTGHGFKLVRA</sequence>
<dbReference type="EMBL" id="CAWYQH010000108">
    <property type="protein sequence ID" value="CAK8689361.1"/>
    <property type="molecule type" value="Genomic_DNA"/>
</dbReference>
<keyword evidence="6 9" id="KW-0472">Membrane</keyword>
<dbReference type="Proteomes" id="UP001642483">
    <property type="component" value="Unassembled WGS sequence"/>
</dbReference>
<keyword evidence="11" id="KW-1185">Reference proteome</keyword>
<feature type="transmembrane region" description="Helical" evidence="9">
    <location>
        <begin position="352"/>
        <end position="375"/>
    </location>
</feature>
<feature type="transmembrane region" description="Helical" evidence="9">
    <location>
        <begin position="143"/>
        <end position="162"/>
    </location>
</feature>
<comment type="similarity">
    <text evidence="2">Belongs to the TMEM168 family.</text>
</comment>
<dbReference type="PANTHER" id="PTHR14437">
    <property type="entry name" value="TRANSMEMBRANE PROTEIN 168"/>
    <property type="match status" value="1"/>
</dbReference>
<feature type="transmembrane region" description="Helical" evidence="9">
    <location>
        <begin position="381"/>
        <end position="403"/>
    </location>
</feature>
<evidence type="ECO:0000256" key="6">
    <source>
        <dbReference type="ARBA" id="ARBA00023136"/>
    </source>
</evidence>